<evidence type="ECO:0000313" key="1">
    <source>
        <dbReference type="EMBL" id="NKY04103.1"/>
    </source>
</evidence>
<dbReference type="Proteomes" id="UP000563898">
    <property type="component" value="Unassembled WGS sequence"/>
</dbReference>
<name>A0A846WTV5_9ACTN</name>
<gene>
    <name evidence="1" type="ORF">HGA05_21275</name>
</gene>
<dbReference type="EMBL" id="JAAXPC010000015">
    <property type="protein sequence ID" value="NKY04103.1"/>
    <property type="molecule type" value="Genomic_DNA"/>
</dbReference>
<dbReference type="AlphaFoldDB" id="A0A846WTV5"/>
<protein>
    <recommendedName>
        <fullName evidence="3">DUF4166 domain-containing protein</fullName>
    </recommendedName>
</protein>
<accession>A0A846WTV5</accession>
<comment type="caution">
    <text evidence="1">The sequence shown here is derived from an EMBL/GenBank/DDBJ whole genome shotgun (WGS) entry which is preliminary data.</text>
</comment>
<sequence length="307" mass="34450">MCRFVAIEHRHLRSASMTTRTTPTADRLLHALDLPSRTWWRLVGRTVDLDSSEHVFLRGPMNRRHTVGDAWFDDLDRSGRVRPISADDGLFDDMSVLDGPDFTATQLHPLVRGFYEHTARWRMEVWAQWNPLLAPGAAAIAGLFGRRVRQLALPTAPLSVSRGMTSRVRVIDDVDGHRAGAAWLRTLRLDGSAVYSGFYRSAMLPGSAQPHVAVVFPLEAGNVGVYLRPRAEPDGSLVLTSRSRTFGEDGAYVTVVLGRRTYAARAPLRERIHVFVDDEGELRTDHALDLGPMRALRLHYRLEQRPS</sequence>
<evidence type="ECO:0008006" key="3">
    <source>
        <dbReference type="Google" id="ProtNLM"/>
    </source>
</evidence>
<organism evidence="1 2">
    <name type="scientific">Gordonia polyisoprenivorans</name>
    <dbReference type="NCBI Taxonomy" id="84595"/>
    <lineage>
        <taxon>Bacteria</taxon>
        <taxon>Bacillati</taxon>
        <taxon>Actinomycetota</taxon>
        <taxon>Actinomycetes</taxon>
        <taxon>Mycobacteriales</taxon>
        <taxon>Gordoniaceae</taxon>
        <taxon>Gordonia</taxon>
    </lineage>
</organism>
<reference evidence="1 2" key="1">
    <citation type="submission" date="2020-04" db="EMBL/GenBank/DDBJ databases">
        <title>MicrobeNet Type strains.</title>
        <authorList>
            <person name="Nicholson A.C."/>
        </authorList>
    </citation>
    <scope>NUCLEOTIDE SEQUENCE [LARGE SCALE GENOMIC DNA]</scope>
    <source>
        <strain evidence="1 2">ATCC BAA-14</strain>
    </source>
</reference>
<proteinExistence type="predicted"/>
<evidence type="ECO:0000313" key="2">
    <source>
        <dbReference type="Proteomes" id="UP000563898"/>
    </source>
</evidence>